<reference evidence="1 2" key="1">
    <citation type="submission" date="2020-02" db="EMBL/GenBank/DDBJ databases">
        <title>Esox lucius (northern pike) genome, fEsoLuc1, primary haplotype.</title>
        <authorList>
            <person name="Myers G."/>
            <person name="Karagic N."/>
            <person name="Meyer A."/>
            <person name="Pippel M."/>
            <person name="Reichard M."/>
            <person name="Winkler S."/>
            <person name="Tracey A."/>
            <person name="Sims Y."/>
            <person name="Howe K."/>
            <person name="Rhie A."/>
            <person name="Formenti G."/>
            <person name="Durbin R."/>
            <person name="Fedrigo O."/>
            <person name="Jarvis E.D."/>
        </authorList>
    </citation>
    <scope>NUCLEOTIDE SEQUENCE [LARGE SCALE GENOMIC DNA]</scope>
</reference>
<dbReference type="Ensembl" id="ENSELUT00000096625.1">
    <property type="protein sequence ID" value="ENSELUP00000085983.1"/>
    <property type="gene ID" value="ENSELUG00000041911.1"/>
</dbReference>
<accession>A0AAY5KAA9</accession>
<dbReference type="Proteomes" id="UP000265140">
    <property type="component" value="Chromosome 23"/>
</dbReference>
<dbReference type="AlphaFoldDB" id="A0AAY5KAA9"/>
<evidence type="ECO:0000313" key="2">
    <source>
        <dbReference type="Proteomes" id="UP000265140"/>
    </source>
</evidence>
<protein>
    <submittedName>
        <fullName evidence="1">Uncharacterized protein</fullName>
    </submittedName>
</protein>
<keyword evidence="2" id="KW-1185">Reference proteome</keyword>
<reference evidence="1" key="2">
    <citation type="submission" date="2025-08" db="UniProtKB">
        <authorList>
            <consortium name="Ensembl"/>
        </authorList>
    </citation>
    <scope>IDENTIFICATION</scope>
</reference>
<reference evidence="1" key="3">
    <citation type="submission" date="2025-09" db="UniProtKB">
        <authorList>
            <consortium name="Ensembl"/>
        </authorList>
    </citation>
    <scope>IDENTIFICATION</scope>
</reference>
<organism evidence="1 2">
    <name type="scientific">Esox lucius</name>
    <name type="common">Northern pike</name>
    <dbReference type="NCBI Taxonomy" id="8010"/>
    <lineage>
        <taxon>Eukaryota</taxon>
        <taxon>Metazoa</taxon>
        <taxon>Chordata</taxon>
        <taxon>Craniata</taxon>
        <taxon>Vertebrata</taxon>
        <taxon>Euteleostomi</taxon>
        <taxon>Actinopterygii</taxon>
        <taxon>Neopterygii</taxon>
        <taxon>Teleostei</taxon>
        <taxon>Protacanthopterygii</taxon>
        <taxon>Esociformes</taxon>
        <taxon>Esocidae</taxon>
        <taxon>Esox</taxon>
    </lineage>
</organism>
<name>A0AAY5KAA9_ESOLU</name>
<proteinExistence type="predicted"/>
<sequence length="91" mass="10578">TIFFLVLKLFDGNHWGGSCVINKHLNVLMGTRTSRLRLLSKEFHEQSPALKERLITGFSSMWPCYDWYEDSEMGLLLPCFPLLLSGRSLEW</sequence>
<evidence type="ECO:0000313" key="1">
    <source>
        <dbReference type="Ensembl" id="ENSELUP00000085983.1"/>
    </source>
</evidence>